<sequence length="942" mass="104102">MAYYGADSGQSYGPPSPRLEAVGQGSRRKKLAGYLRAANEIRHNYFTGDDGGDRDVGEHASGAAKGALLDAAVVRSDHEEMVLFPSYARRHAKHQPSKDIPNLNNQRDYWHNEFESHKDRNAVVDVDVRGWLYTPHKGPYTRKHRLAIGALRQIAGVPQPTGRWSESGVPSQAPSRSGSPERQSREEEDLIQLEIEKINRKGELERKNAARGIYTEDPTKSPDPEGVFGSPSAGASPDGRHTNRSSIVSSTSSADGGSPTIAPLQKRASWSQGSKLSPVELSKANAHLMQRVRPFMNNAIQNSPIRLFFYNDSNSRQQTVFTDASGHFTHRAALDFVPTHVRILATDKLSATEEVKVTSPKGVSLISDIDDTVKHSAISMGVGEVVRNAFVRELGDLTIEGVREWYTTLHDMGVKLHYVSNSPWQMFPVLASYFKLAKLPKGSFHLKQYAGLLNGIFEPVAERKKSSLDKLFRDFPERKFILVGDSGEADLEVYADTARENPGRVLGIFIRDVTTPTRPGYFDPSISPPLYPQQKNTHSRGRSGDSLSMSKRLSRPADTRDDEAELKAAIAASLADMEEETRRARRGINPDAARHDSLDGVIEGTSKPSLPQRPREERIDPGARMTASPEEEDLIDFSEPTPRRPWLEPSVPSSLLKSINGVANGQKATPSPPPKPQSLRSPSPNSQATTPTPENFASKLPPPRPRKPSSAVKPPSAMWQLDGSRPPSPLPPPAMPHMTALQTQLQPSPLSQVSRQDSPVTTTRRPPLPNRPKMMQRFSSAANWHHPQSTTDQPTPPSAPARLDAPRRLSGGATKSMDELRAMNDATPRPTTPTGNRPPLPSRRNVSSYPFSLSRTKSSNRLSGGWGEDDSFDSLPATPSEAGMTKKEYLWVARLAKVKRELEPRGVTIRTWRTGQDIADVCVKLVEMEFRRIEKEEKREMT</sequence>
<dbReference type="Pfam" id="PF09949">
    <property type="entry name" value="APP1_cat"/>
    <property type="match status" value="1"/>
</dbReference>
<gene>
    <name evidence="3" type="ORF">BAUCODRAFT_123867</name>
</gene>
<dbReference type="PANTHER" id="PTHR28208">
    <property type="entry name" value="PHOSPHATIDATE PHOSPHATASE APP1"/>
    <property type="match status" value="1"/>
</dbReference>
<dbReference type="OrthoDB" id="2117591at2759"/>
<feature type="region of interest" description="Disordered" evidence="1">
    <location>
        <begin position="158"/>
        <end position="190"/>
    </location>
</feature>
<reference evidence="3 4" key="1">
    <citation type="journal article" date="2012" name="PLoS Pathog.">
        <title>Diverse lifestyles and strategies of plant pathogenesis encoded in the genomes of eighteen Dothideomycetes fungi.</title>
        <authorList>
            <person name="Ohm R.A."/>
            <person name="Feau N."/>
            <person name="Henrissat B."/>
            <person name="Schoch C.L."/>
            <person name="Horwitz B.A."/>
            <person name="Barry K.W."/>
            <person name="Condon B.J."/>
            <person name="Copeland A.C."/>
            <person name="Dhillon B."/>
            <person name="Glaser F."/>
            <person name="Hesse C.N."/>
            <person name="Kosti I."/>
            <person name="LaButti K."/>
            <person name="Lindquist E.A."/>
            <person name="Lucas S."/>
            <person name="Salamov A.A."/>
            <person name="Bradshaw R.E."/>
            <person name="Ciuffetti L."/>
            <person name="Hamelin R.C."/>
            <person name="Kema G.H.J."/>
            <person name="Lawrence C."/>
            <person name="Scott J.A."/>
            <person name="Spatafora J.W."/>
            <person name="Turgeon B.G."/>
            <person name="de Wit P.J.G.M."/>
            <person name="Zhong S."/>
            <person name="Goodwin S.B."/>
            <person name="Grigoriev I.V."/>
        </authorList>
    </citation>
    <scope>NUCLEOTIDE SEQUENCE [LARGE SCALE GENOMIC DNA]</scope>
    <source>
        <strain evidence="3 4">UAMH 10762</strain>
    </source>
</reference>
<feature type="compositionally biased region" description="Low complexity" evidence="1">
    <location>
        <begin position="741"/>
        <end position="765"/>
    </location>
</feature>
<feature type="compositionally biased region" description="Polar residues" evidence="1">
    <location>
        <begin position="651"/>
        <end position="669"/>
    </location>
</feature>
<dbReference type="PROSITE" id="PS50330">
    <property type="entry name" value="UIM"/>
    <property type="match status" value="1"/>
</dbReference>
<dbReference type="GO" id="GO:0030479">
    <property type="term" value="C:actin cortical patch"/>
    <property type="evidence" value="ECO:0007669"/>
    <property type="project" value="TreeGrafter"/>
</dbReference>
<evidence type="ECO:0000259" key="2">
    <source>
        <dbReference type="Pfam" id="PF09949"/>
    </source>
</evidence>
<dbReference type="PANTHER" id="PTHR28208:SF3">
    <property type="entry name" value="PHOSPHATIDATE PHOSPHATASE APP1"/>
    <property type="match status" value="1"/>
</dbReference>
<feature type="region of interest" description="Disordered" evidence="1">
    <location>
        <begin position="576"/>
        <end position="880"/>
    </location>
</feature>
<feature type="compositionally biased region" description="Low complexity" evidence="1">
    <location>
        <begin position="708"/>
        <end position="717"/>
    </location>
</feature>
<feature type="compositionally biased region" description="Low complexity" evidence="1">
    <location>
        <begin position="245"/>
        <end position="258"/>
    </location>
</feature>
<keyword evidence="4" id="KW-1185">Reference proteome</keyword>
<dbReference type="InterPro" id="IPR019236">
    <property type="entry name" value="APP1_cat"/>
</dbReference>
<dbReference type="InterPro" id="IPR036412">
    <property type="entry name" value="HAD-like_sf"/>
</dbReference>
<dbReference type="Gene3D" id="6.10.140.100">
    <property type="match status" value="1"/>
</dbReference>
<feature type="compositionally biased region" description="Pro residues" evidence="1">
    <location>
        <begin position="726"/>
        <end position="735"/>
    </location>
</feature>
<dbReference type="OMA" id="WNNYEDD"/>
<dbReference type="HOGENOM" id="CLU_008292_0_0_1"/>
<feature type="compositionally biased region" description="Polar residues" evidence="1">
    <location>
        <begin position="844"/>
        <end position="862"/>
    </location>
</feature>
<feature type="domain" description="Phosphatidate phosphatase APP1 catalytic" evidence="2">
    <location>
        <begin position="363"/>
        <end position="512"/>
    </location>
</feature>
<feature type="compositionally biased region" description="Polar residues" evidence="1">
    <location>
        <begin position="162"/>
        <end position="181"/>
    </location>
</feature>
<protein>
    <recommendedName>
        <fullName evidence="2">Phosphatidate phosphatase APP1 catalytic domain-containing protein</fullName>
    </recommendedName>
</protein>
<feature type="compositionally biased region" description="Polar residues" evidence="1">
    <location>
        <begin position="678"/>
        <end position="695"/>
    </location>
</feature>
<name>M2LM78_BAUPA</name>
<dbReference type="EMBL" id="KB445557">
    <property type="protein sequence ID" value="EMC95422.1"/>
    <property type="molecule type" value="Genomic_DNA"/>
</dbReference>
<dbReference type="GeneID" id="19107823"/>
<dbReference type="InterPro" id="IPR003903">
    <property type="entry name" value="UIM_dom"/>
</dbReference>
<dbReference type="InterPro" id="IPR017210">
    <property type="entry name" value="APP1"/>
</dbReference>
<dbReference type="SUPFAM" id="SSF56784">
    <property type="entry name" value="HAD-like"/>
    <property type="match status" value="1"/>
</dbReference>
<feature type="region of interest" description="Disordered" evidence="1">
    <location>
        <begin position="521"/>
        <end position="563"/>
    </location>
</feature>
<evidence type="ECO:0000313" key="3">
    <source>
        <dbReference type="EMBL" id="EMC95422.1"/>
    </source>
</evidence>
<dbReference type="Proteomes" id="UP000011761">
    <property type="component" value="Unassembled WGS sequence"/>
</dbReference>
<dbReference type="KEGG" id="bcom:BAUCODRAFT_123867"/>
<dbReference type="InterPro" id="IPR052935">
    <property type="entry name" value="Mg2+_PAP"/>
</dbReference>
<dbReference type="eggNOG" id="ENOG502QT5E">
    <property type="taxonomic scope" value="Eukaryota"/>
</dbReference>
<dbReference type="RefSeq" id="XP_007677893.1">
    <property type="nucleotide sequence ID" value="XM_007679703.1"/>
</dbReference>
<feature type="region of interest" description="Disordered" evidence="1">
    <location>
        <begin position="209"/>
        <end position="274"/>
    </location>
</feature>
<dbReference type="GO" id="GO:0008195">
    <property type="term" value="F:phosphatidate phosphatase activity"/>
    <property type="evidence" value="ECO:0007669"/>
    <property type="project" value="InterPro"/>
</dbReference>
<organism evidence="3 4">
    <name type="scientific">Baudoinia panamericana (strain UAMH 10762)</name>
    <name type="common">Angels' share fungus</name>
    <name type="synonym">Baudoinia compniacensis (strain UAMH 10762)</name>
    <dbReference type="NCBI Taxonomy" id="717646"/>
    <lineage>
        <taxon>Eukaryota</taxon>
        <taxon>Fungi</taxon>
        <taxon>Dikarya</taxon>
        <taxon>Ascomycota</taxon>
        <taxon>Pezizomycotina</taxon>
        <taxon>Dothideomycetes</taxon>
        <taxon>Dothideomycetidae</taxon>
        <taxon>Mycosphaerellales</taxon>
        <taxon>Teratosphaeriaceae</taxon>
        <taxon>Baudoinia</taxon>
    </lineage>
</organism>
<proteinExistence type="predicted"/>
<dbReference type="PIRSF" id="PIRSF037464">
    <property type="entry name" value="UCP037464_APP1"/>
    <property type="match status" value="1"/>
</dbReference>
<accession>M2LM78</accession>
<feature type="region of interest" description="Disordered" evidence="1">
    <location>
        <begin position="1"/>
        <end position="26"/>
    </location>
</feature>
<evidence type="ECO:0000313" key="4">
    <source>
        <dbReference type="Proteomes" id="UP000011761"/>
    </source>
</evidence>
<dbReference type="AlphaFoldDB" id="M2LM78"/>
<evidence type="ECO:0000256" key="1">
    <source>
        <dbReference type="SAM" id="MobiDB-lite"/>
    </source>
</evidence>